<dbReference type="AlphaFoldDB" id="A0AAV1NQL2"/>
<name>A0AAV1NQL2_SCOSC</name>
<dbReference type="EMBL" id="CAWUFR010000052">
    <property type="protein sequence ID" value="CAK6961770.1"/>
    <property type="molecule type" value="Genomic_DNA"/>
</dbReference>
<sequence length="98" mass="10944">LKRSPIGCDVTDEVTASVTSSTLDVPLRATGNYEVMDQHTLAPTHTYVYIIYWQLQLVPGSSYSALHQQEQQQPEKTSHRVSANKMNSECQDGTCDEN</sequence>
<reference evidence="2 3" key="1">
    <citation type="submission" date="2024-01" db="EMBL/GenBank/DDBJ databases">
        <authorList>
            <person name="Alioto T."/>
            <person name="Alioto T."/>
            <person name="Gomez Garrido J."/>
        </authorList>
    </citation>
    <scope>NUCLEOTIDE SEQUENCE [LARGE SCALE GENOMIC DNA]</scope>
</reference>
<accession>A0AAV1NQL2</accession>
<dbReference type="Proteomes" id="UP001314229">
    <property type="component" value="Unassembled WGS sequence"/>
</dbReference>
<evidence type="ECO:0000313" key="3">
    <source>
        <dbReference type="Proteomes" id="UP001314229"/>
    </source>
</evidence>
<gene>
    <name evidence="2" type="ORF">FSCOSCO3_A037407</name>
</gene>
<keyword evidence="3" id="KW-1185">Reference proteome</keyword>
<comment type="caution">
    <text evidence="2">The sequence shown here is derived from an EMBL/GenBank/DDBJ whole genome shotgun (WGS) entry which is preliminary data.</text>
</comment>
<feature type="region of interest" description="Disordered" evidence="1">
    <location>
        <begin position="64"/>
        <end position="98"/>
    </location>
</feature>
<evidence type="ECO:0000256" key="1">
    <source>
        <dbReference type="SAM" id="MobiDB-lite"/>
    </source>
</evidence>
<proteinExistence type="predicted"/>
<organism evidence="2 3">
    <name type="scientific">Scomber scombrus</name>
    <name type="common">Atlantic mackerel</name>
    <name type="synonym">Scomber vernalis</name>
    <dbReference type="NCBI Taxonomy" id="13677"/>
    <lineage>
        <taxon>Eukaryota</taxon>
        <taxon>Metazoa</taxon>
        <taxon>Chordata</taxon>
        <taxon>Craniata</taxon>
        <taxon>Vertebrata</taxon>
        <taxon>Euteleostomi</taxon>
        <taxon>Actinopterygii</taxon>
        <taxon>Neopterygii</taxon>
        <taxon>Teleostei</taxon>
        <taxon>Neoteleostei</taxon>
        <taxon>Acanthomorphata</taxon>
        <taxon>Pelagiaria</taxon>
        <taxon>Scombriformes</taxon>
        <taxon>Scombridae</taxon>
        <taxon>Scomber</taxon>
    </lineage>
</organism>
<feature type="non-terminal residue" evidence="2">
    <location>
        <position position="1"/>
    </location>
</feature>
<evidence type="ECO:0000313" key="2">
    <source>
        <dbReference type="EMBL" id="CAK6961770.1"/>
    </source>
</evidence>
<protein>
    <submittedName>
        <fullName evidence="2">Uncharacterized protein</fullName>
    </submittedName>
</protein>
<feature type="compositionally biased region" description="Polar residues" evidence="1">
    <location>
        <begin position="64"/>
        <end position="91"/>
    </location>
</feature>